<sequence>MNRPVVVLTSLLIGSAPAVSIGTGQLFAQTDQRPRTVVLTNDDGIEAEGLLALARAFAPVARVYVIAPLESRSASTNYTSAVAARALEVQRVELGDGIIAYGVDGYPADAVTWAIRGLLADEPPDLVISGVNTGPNLTGDWALSGTVGAARAAAFFGVPAIAVSGWSPDHPETLEALASWLVELAGSDLVRSLEPGRYLTVSVPRVAAPEIEGVAIASRSPRNWRIDMERSPDGVGPGRERWSLRFTPLELSEPVGSDLYYYKRNVIAIVPMEVDEIDWALFEELLGASSQLPAWPAARPSR</sequence>
<evidence type="ECO:0000256" key="2">
    <source>
        <dbReference type="ARBA" id="ARBA00011062"/>
    </source>
</evidence>
<dbReference type="EMBL" id="JAACAK010000049">
    <property type="protein sequence ID" value="NIR74816.1"/>
    <property type="molecule type" value="Genomic_DNA"/>
</dbReference>
<dbReference type="InterPro" id="IPR030048">
    <property type="entry name" value="SurE"/>
</dbReference>
<dbReference type="Gene3D" id="3.40.1210.10">
    <property type="entry name" value="Survival protein SurE-like phosphatase/nucleotidase"/>
    <property type="match status" value="1"/>
</dbReference>
<proteinExistence type="inferred from homology"/>
<evidence type="ECO:0000256" key="3">
    <source>
        <dbReference type="ARBA" id="ARBA00012643"/>
    </source>
</evidence>
<dbReference type="InterPro" id="IPR036523">
    <property type="entry name" value="SurE-like_sf"/>
</dbReference>
<dbReference type="InterPro" id="IPR002828">
    <property type="entry name" value="SurE-like_Pase/nucleotidase"/>
</dbReference>
<evidence type="ECO:0000256" key="5">
    <source>
        <dbReference type="ARBA" id="ARBA00022801"/>
    </source>
</evidence>
<dbReference type="PANTHER" id="PTHR30457:SF0">
    <property type="entry name" value="PHOSPHATASE, PUTATIVE (AFU_ORTHOLOGUE AFUA_4G01070)-RELATED"/>
    <property type="match status" value="1"/>
</dbReference>
<evidence type="ECO:0000256" key="1">
    <source>
        <dbReference type="ARBA" id="ARBA00000815"/>
    </source>
</evidence>
<dbReference type="EC" id="3.1.3.5" evidence="3"/>
<evidence type="ECO:0000256" key="4">
    <source>
        <dbReference type="ARBA" id="ARBA00022723"/>
    </source>
</evidence>
<dbReference type="Pfam" id="PF01975">
    <property type="entry name" value="SurE"/>
    <property type="match status" value="1"/>
</dbReference>
<dbReference type="SUPFAM" id="SSF64167">
    <property type="entry name" value="SurE-like"/>
    <property type="match status" value="1"/>
</dbReference>
<evidence type="ECO:0000313" key="7">
    <source>
        <dbReference type="EMBL" id="NIR74816.1"/>
    </source>
</evidence>
<gene>
    <name evidence="7" type="ORF">GWO12_06845</name>
</gene>
<keyword evidence="5" id="KW-0378">Hydrolase</keyword>
<keyword evidence="4" id="KW-0479">Metal-binding</keyword>
<evidence type="ECO:0000259" key="6">
    <source>
        <dbReference type="Pfam" id="PF01975"/>
    </source>
</evidence>
<accession>A0AAE4ZB10</accession>
<dbReference type="PANTHER" id="PTHR30457">
    <property type="entry name" value="5'-NUCLEOTIDASE SURE"/>
    <property type="match status" value="1"/>
</dbReference>
<protein>
    <recommendedName>
        <fullName evidence="3">5'-nucleotidase</fullName>
        <ecNumber evidence="3">3.1.3.5</ecNumber>
    </recommendedName>
</protein>
<name>A0AAE4ZB10_9BACT</name>
<organism evidence="7 8">
    <name type="scientific">Candidatus Kutchimonas denitrificans</name>
    <dbReference type="NCBI Taxonomy" id="3056748"/>
    <lineage>
        <taxon>Bacteria</taxon>
        <taxon>Pseudomonadati</taxon>
        <taxon>Gemmatimonadota</taxon>
        <taxon>Gemmatimonadia</taxon>
        <taxon>Candidatus Palauibacterales</taxon>
        <taxon>Candidatus Palauibacteraceae</taxon>
        <taxon>Candidatus Kutchimonas</taxon>
    </lineage>
</organism>
<comment type="catalytic activity">
    <reaction evidence="1">
        <text>a ribonucleoside 5'-phosphate + H2O = a ribonucleoside + phosphate</text>
        <dbReference type="Rhea" id="RHEA:12484"/>
        <dbReference type="ChEBI" id="CHEBI:15377"/>
        <dbReference type="ChEBI" id="CHEBI:18254"/>
        <dbReference type="ChEBI" id="CHEBI:43474"/>
        <dbReference type="ChEBI" id="CHEBI:58043"/>
        <dbReference type="EC" id="3.1.3.5"/>
    </reaction>
</comment>
<feature type="domain" description="Survival protein SurE-like phosphatase/nucleotidase" evidence="6">
    <location>
        <begin position="37"/>
        <end position="224"/>
    </location>
</feature>
<dbReference type="Proteomes" id="UP000702544">
    <property type="component" value="Unassembled WGS sequence"/>
</dbReference>
<dbReference type="AlphaFoldDB" id="A0AAE4ZB10"/>
<dbReference type="GO" id="GO:0008253">
    <property type="term" value="F:5'-nucleotidase activity"/>
    <property type="evidence" value="ECO:0007669"/>
    <property type="project" value="UniProtKB-EC"/>
</dbReference>
<comment type="caution">
    <text evidence="7">The sequence shown here is derived from an EMBL/GenBank/DDBJ whole genome shotgun (WGS) entry which is preliminary data.</text>
</comment>
<dbReference type="GO" id="GO:0046872">
    <property type="term" value="F:metal ion binding"/>
    <property type="evidence" value="ECO:0007669"/>
    <property type="project" value="UniProtKB-KW"/>
</dbReference>
<evidence type="ECO:0000313" key="8">
    <source>
        <dbReference type="Proteomes" id="UP000702544"/>
    </source>
</evidence>
<comment type="similarity">
    <text evidence="2">Belongs to the SurE nucleotidase family.</text>
</comment>
<reference evidence="7 8" key="1">
    <citation type="submission" date="2020-01" db="EMBL/GenBank/DDBJ databases">
        <title>Genomes assembled from Gulf of Kutch pelagic sediment metagenomes.</title>
        <authorList>
            <person name="Chandrashekar M."/>
            <person name="Mahajan M.S."/>
            <person name="Dave K.J."/>
            <person name="Vatsa P."/>
            <person name="Nathani N.M."/>
        </authorList>
    </citation>
    <scope>NUCLEOTIDE SEQUENCE [LARGE SCALE GENOMIC DNA]</scope>
    <source>
        <strain evidence="7">KS3-K002</strain>
    </source>
</reference>